<evidence type="ECO:0000313" key="3">
    <source>
        <dbReference type="Proteomes" id="UP000265520"/>
    </source>
</evidence>
<name>A0A392R8K0_9FABA</name>
<proteinExistence type="predicted"/>
<reference evidence="2 3" key="1">
    <citation type="journal article" date="2018" name="Front. Plant Sci.">
        <title>Red Clover (Trifolium pratense) and Zigzag Clover (T. medium) - A Picture of Genomic Similarities and Differences.</title>
        <authorList>
            <person name="Dluhosova J."/>
            <person name="Istvanek J."/>
            <person name="Nedelnik J."/>
            <person name="Repkova J."/>
        </authorList>
    </citation>
    <scope>NUCLEOTIDE SEQUENCE [LARGE SCALE GENOMIC DNA]</scope>
    <source>
        <strain evidence="3">cv. 10/8</strain>
        <tissue evidence="2">Leaf</tissue>
    </source>
</reference>
<comment type="caution">
    <text evidence="2">The sequence shown here is derived from an EMBL/GenBank/DDBJ whole genome shotgun (WGS) entry which is preliminary data.</text>
</comment>
<accession>A0A392R8K0</accession>
<evidence type="ECO:0000313" key="2">
    <source>
        <dbReference type="EMBL" id="MCI32384.1"/>
    </source>
</evidence>
<dbReference type="AlphaFoldDB" id="A0A392R8K0"/>
<protein>
    <submittedName>
        <fullName evidence="2">Uncharacterized protein</fullName>
    </submittedName>
</protein>
<dbReference type="Proteomes" id="UP000265520">
    <property type="component" value="Unassembled WGS sequence"/>
</dbReference>
<sequence>CFKAGGYPQRSKSPKQNKKEIQTKSGSSLGEPSLAGRAPYPKVPRFSQEVSGCRKRVLTG</sequence>
<evidence type="ECO:0000256" key="1">
    <source>
        <dbReference type="SAM" id="MobiDB-lite"/>
    </source>
</evidence>
<feature type="region of interest" description="Disordered" evidence="1">
    <location>
        <begin position="1"/>
        <end position="60"/>
    </location>
</feature>
<feature type="non-terminal residue" evidence="2">
    <location>
        <position position="1"/>
    </location>
</feature>
<dbReference type="EMBL" id="LXQA010195056">
    <property type="protein sequence ID" value="MCI32384.1"/>
    <property type="molecule type" value="Genomic_DNA"/>
</dbReference>
<keyword evidence="3" id="KW-1185">Reference proteome</keyword>
<organism evidence="2 3">
    <name type="scientific">Trifolium medium</name>
    <dbReference type="NCBI Taxonomy" id="97028"/>
    <lineage>
        <taxon>Eukaryota</taxon>
        <taxon>Viridiplantae</taxon>
        <taxon>Streptophyta</taxon>
        <taxon>Embryophyta</taxon>
        <taxon>Tracheophyta</taxon>
        <taxon>Spermatophyta</taxon>
        <taxon>Magnoliopsida</taxon>
        <taxon>eudicotyledons</taxon>
        <taxon>Gunneridae</taxon>
        <taxon>Pentapetalae</taxon>
        <taxon>rosids</taxon>
        <taxon>fabids</taxon>
        <taxon>Fabales</taxon>
        <taxon>Fabaceae</taxon>
        <taxon>Papilionoideae</taxon>
        <taxon>50 kb inversion clade</taxon>
        <taxon>NPAAA clade</taxon>
        <taxon>Hologalegina</taxon>
        <taxon>IRL clade</taxon>
        <taxon>Trifolieae</taxon>
        <taxon>Trifolium</taxon>
    </lineage>
</organism>